<evidence type="ECO:0000313" key="1">
    <source>
        <dbReference type="EMBL" id="EEV17303.1"/>
    </source>
</evidence>
<accession>C8PK48</accession>
<dbReference type="InterPro" id="IPR036390">
    <property type="entry name" value="WH_DNA-bd_sf"/>
</dbReference>
<dbReference type="PROSITE" id="PS51197">
    <property type="entry name" value="HTH_RRF2_2"/>
    <property type="match status" value="1"/>
</dbReference>
<dbReference type="RefSeq" id="WP_005872369.1">
    <property type="nucleotide sequence ID" value="NZ_ACYG01000027.1"/>
</dbReference>
<gene>
    <name evidence="1" type="ORF">CAMGR0001_1599</name>
</gene>
<dbReference type="AlphaFoldDB" id="C8PK48"/>
<dbReference type="STRING" id="824.CGRAC_0663"/>
<dbReference type="InterPro" id="IPR036388">
    <property type="entry name" value="WH-like_DNA-bd_sf"/>
</dbReference>
<dbReference type="PANTHER" id="PTHR33221:SF15">
    <property type="entry name" value="HTH-TYPE TRANSCRIPTIONAL REGULATOR YWGB-RELATED"/>
    <property type="match status" value="1"/>
</dbReference>
<dbReference type="PANTHER" id="PTHR33221">
    <property type="entry name" value="WINGED HELIX-TURN-HELIX TRANSCRIPTIONAL REGULATOR, RRF2 FAMILY"/>
    <property type="match status" value="1"/>
</dbReference>
<protein>
    <submittedName>
        <fullName evidence="1">Transcriptional regulator, Rrf2 family</fullName>
    </submittedName>
</protein>
<dbReference type="Proteomes" id="UP000005709">
    <property type="component" value="Unassembled WGS sequence"/>
</dbReference>
<reference evidence="1 2" key="1">
    <citation type="submission" date="2009-07" db="EMBL/GenBank/DDBJ databases">
        <authorList>
            <person name="Madupu R."/>
            <person name="Sebastian Y."/>
            <person name="Durkin A.S."/>
            <person name="Torralba M."/>
            <person name="Methe B."/>
            <person name="Sutton G.G."/>
            <person name="Strausberg R.L."/>
            <person name="Nelson K.E."/>
        </authorList>
    </citation>
    <scope>NUCLEOTIDE SEQUENCE [LARGE SCALE GENOMIC DNA]</scope>
    <source>
        <strain evidence="1 2">RM3268</strain>
    </source>
</reference>
<organism evidence="1 2">
    <name type="scientific">Campylobacter gracilis RM3268</name>
    <dbReference type="NCBI Taxonomy" id="553220"/>
    <lineage>
        <taxon>Bacteria</taxon>
        <taxon>Pseudomonadati</taxon>
        <taxon>Campylobacterota</taxon>
        <taxon>Epsilonproteobacteria</taxon>
        <taxon>Campylobacterales</taxon>
        <taxon>Campylobacteraceae</taxon>
        <taxon>Campylobacter</taxon>
    </lineage>
</organism>
<comment type="caution">
    <text evidence="1">The sequence shown here is derived from an EMBL/GenBank/DDBJ whole genome shotgun (WGS) entry which is preliminary data.</text>
</comment>
<dbReference type="GO" id="GO:0003700">
    <property type="term" value="F:DNA-binding transcription factor activity"/>
    <property type="evidence" value="ECO:0007669"/>
    <property type="project" value="TreeGrafter"/>
</dbReference>
<dbReference type="InterPro" id="IPR000944">
    <property type="entry name" value="Tscrpt_reg_Rrf2"/>
</dbReference>
<dbReference type="SUPFAM" id="SSF46785">
    <property type="entry name" value="Winged helix' DNA-binding domain"/>
    <property type="match status" value="1"/>
</dbReference>
<dbReference type="eggNOG" id="COG1959">
    <property type="taxonomic scope" value="Bacteria"/>
</dbReference>
<dbReference type="EMBL" id="ACYG01000027">
    <property type="protein sequence ID" value="EEV17303.1"/>
    <property type="molecule type" value="Genomic_DNA"/>
</dbReference>
<dbReference type="Pfam" id="PF02082">
    <property type="entry name" value="Rrf2"/>
    <property type="match status" value="1"/>
</dbReference>
<dbReference type="OrthoDB" id="9800519at2"/>
<name>C8PK48_9BACT</name>
<dbReference type="GO" id="GO:0005829">
    <property type="term" value="C:cytosol"/>
    <property type="evidence" value="ECO:0007669"/>
    <property type="project" value="TreeGrafter"/>
</dbReference>
<sequence length="136" mass="14462">MQVGIKFSLAVHIMLCVAYFREEKVTGDFVAASSGINPAIARKLISQLKNAALVLTTAGVGGITLARDARLITLLDIYEAVSEEDAMFRLHKGSPSACPVGGKIEAVLAPRFARIQNDFKKSLSSVSLADLLSDLG</sequence>
<dbReference type="Gene3D" id="1.10.10.10">
    <property type="entry name" value="Winged helix-like DNA-binding domain superfamily/Winged helix DNA-binding domain"/>
    <property type="match status" value="1"/>
</dbReference>
<evidence type="ECO:0000313" key="2">
    <source>
        <dbReference type="Proteomes" id="UP000005709"/>
    </source>
</evidence>
<proteinExistence type="predicted"/>
<keyword evidence="2" id="KW-1185">Reference proteome</keyword>